<feature type="non-terminal residue" evidence="2">
    <location>
        <position position="84"/>
    </location>
</feature>
<keyword evidence="3" id="KW-1185">Reference proteome</keyword>
<evidence type="ECO:0000256" key="1">
    <source>
        <dbReference type="SAM" id="Phobius"/>
    </source>
</evidence>
<feature type="transmembrane region" description="Helical" evidence="1">
    <location>
        <begin position="20"/>
        <end position="37"/>
    </location>
</feature>
<keyword evidence="1" id="KW-0812">Transmembrane</keyword>
<reference evidence="3" key="1">
    <citation type="submission" date="2022-10" db="EMBL/GenBank/DDBJ databases">
        <title>Genome assembly of Pristionchus species.</title>
        <authorList>
            <person name="Yoshida K."/>
            <person name="Sommer R.J."/>
        </authorList>
    </citation>
    <scope>NUCLEOTIDE SEQUENCE [LARGE SCALE GENOMIC DNA]</scope>
    <source>
        <strain evidence="3">RS5460</strain>
    </source>
</reference>
<dbReference type="EMBL" id="BTRK01000002">
    <property type="protein sequence ID" value="GMR38852.1"/>
    <property type="molecule type" value="Genomic_DNA"/>
</dbReference>
<gene>
    <name evidence="2" type="ORF">PMAYCL1PPCAC_09047</name>
</gene>
<organism evidence="2 3">
    <name type="scientific">Pristionchus mayeri</name>
    <dbReference type="NCBI Taxonomy" id="1317129"/>
    <lineage>
        <taxon>Eukaryota</taxon>
        <taxon>Metazoa</taxon>
        <taxon>Ecdysozoa</taxon>
        <taxon>Nematoda</taxon>
        <taxon>Chromadorea</taxon>
        <taxon>Rhabditida</taxon>
        <taxon>Rhabditina</taxon>
        <taxon>Diplogasteromorpha</taxon>
        <taxon>Diplogasteroidea</taxon>
        <taxon>Neodiplogasteridae</taxon>
        <taxon>Pristionchus</taxon>
    </lineage>
</organism>
<sequence length="84" mass="9163">MALERFASLGDLPITKNMPSSFVTTVIIGLGVARFLSSSIGAGRKYPPKYGTVSKLCRRSAPSSILSLQRQIARPEWFEAYQAA</sequence>
<keyword evidence="1" id="KW-1133">Transmembrane helix</keyword>
<evidence type="ECO:0000313" key="3">
    <source>
        <dbReference type="Proteomes" id="UP001328107"/>
    </source>
</evidence>
<accession>A0AAN5CCY5</accession>
<keyword evidence="1" id="KW-0472">Membrane</keyword>
<comment type="caution">
    <text evidence="2">The sequence shown here is derived from an EMBL/GenBank/DDBJ whole genome shotgun (WGS) entry which is preliminary data.</text>
</comment>
<dbReference type="Proteomes" id="UP001328107">
    <property type="component" value="Unassembled WGS sequence"/>
</dbReference>
<name>A0AAN5CCY5_9BILA</name>
<protein>
    <submittedName>
        <fullName evidence="2">Uncharacterized protein</fullName>
    </submittedName>
</protein>
<proteinExistence type="predicted"/>
<dbReference type="AlphaFoldDB" id="A0AAN5CCY5"/>
<evidence type="ECO:0000313" key="2">
    <source>
        <dbReference type="EMBL" id="GMR38852.1"/>
    </source>
</evidence>